<dbReference type="RefSeq" id="WP_117597178.1">
    <property type="nucleotide sequence ID" value="NZ_CABMEZ010000001.1"/>
</dbReference>
<feature type="chain" id="PRO_5017701560" description="L,D-TPase catalytic domain-containing protein" evidence="7">
    <location>
        <begin position="25"/>
        <end position="1010"/>
    </location>
</feature>
<dbReference type="Pfam" id="PF08481">
    <property type="entry name" value="GBS_Bsp-like"/>
    <property type="match status" value="8"/>
</dbReference>
<dbReference type="Gene3D" id="2.60.40.3760">
    <property type="match status" value="8"/>
</dbReference>
<dbReference type="GO" id="GO:0016740">
    <property type="term" value="F:transferase activity"/>
    <property type="evidence" value="ECO:0007669"/>
    <property type="project" value="UniProtKB-KW"/>
</dbReference>
<proteinExistence type="predicted"/>
<dbReference type="InterPro" id="IPR038063">
    <property type="entry name" value="Transpep_catalytic_dom"/>
</dbReference>
<dbReference type="PANTHER" id="PTHR30582:SF2">
    <property type="entry name" value="L,D-TRANSPEPTIDASE YCIB-RELATED"/>
    <property type="match status" value="1"/>
</dbReference>
<dbReference type="EMBL" id="QSVN01000001">
    <property type="protein sequence ID" value="RGO35311.1"/>
    <property type="molecule type" value="Genomic_DNA"/>
</dbReference>
<evidence type="ECO:0000256" key="2">
    <source>
        <dbReference type="ARBA" id="ARBA00022679"/>
    </source>
</evidence>
<evidence type="ECO:0000313" key="10">
    <source>
        <dbReference type="Proteomes" id="UP000261285"/>
    </source>
</evidence>
<feature type="active site" description="Proton donor/acceptor" evidence="6">
    <location>
        <position position="962"/>
    </location>
</feature>
<feature type="signal peptide" evidence="7">
    <location>
        <begin position="1"/>
        <end position="24"/>
    </location>
</feature>
<keyword evidence="2" id="KW-0808">Transferase</keyword>
<dbReference type="GO" id="GO:0018104">
    <property type="term" value="P:peptidoglycan-protein cross-linking"/>
    <property type="evidence" value="ECO:0007669"/>
    <property type="project" value="TreeGrafter"/>
</dbReference>
<keyword evidence="3 6" id="KW-0133">Cell shape</keyword>
<name>A0A3E5GJY9_9FIRM</name>
<evidence type="ECO:0000313" key="9">
    <source>
        <dbReference type="EMBL" id="RGO35311.1"/>
    </source>
</evidence>
<keyword evidence="4 6" id="KW-0573">Peptidoglycan synthesis</keyword>
<comment type="pathway">
    <text evidence="1 6">Cell wall biogenesis; peptidoglycan biosynthesis.</text>
</comment>
<dbReference type="GO" id="GO:0071555">
    <property type="term" value="P:cell wall organization"/>
    <property type="evidence" value="ECO:0007669"/>
    <property type="project" value="UniProtKB-UniRule"/>
</dbReference>
<dbReference type="PANTHER" id="PTHR30582">
    <property type="entry name" value="L,D-TRANSPEPTIDASE"/>
    <property type="match status" value="1"/>
</dbReference>
<evidence type="ECO:0000256" key="5">
    <source>
        <dbReference type="ARBA" id="ARBA00023316"/>
    </source>
</evidence>
<evidence type="ECO:0000259" key="8">
    <source>
        <dbReference type="PROSITE" id="PS52029"/>
    </source>
</evidence>
<dbReference type="GO" id="GO:0005576">
    <property type="term" value="C:extracellular region"/>
    <property type="evidence" value="ECO:0007669"/>
    <property type="project" value="TreeGrafter"/>
</dbReference>
<dbReference type="Proteomes" id="UP000261285">
    <property type="component" value="Unassembled WGS sequence"/>
</dbReference>
<protein>
    <recommendedName>
        <fullName evidence="8">L,D-TPase catalytic domain-containing protein</fullName>
    </recommendedName>
</protein>
<sequence>MKKRFFFIASLMLCLTLGSTASYAKESISENAQVIEGENIADNAGDSKQLQQEQATEEKINTQIQDEQIKNAVIKGTVEIENLDDVNGTFSAVLSNVQNEDKIKEVLMAVWCDTNGQDDLKWISAVKNEKGYYIITDDVSAHKYQLGKYHVSVYAVDTEGKLTGITGTSFELNKSEIAATVEQNKKDKLKYDIDVSNVNIPGGIKNVWIPVWSDANGQDDLKWYTVKRNNNGHYTLTVDIRDHKGLGKYNVHIYGENKAGDMIQLGTTMFSIDTPKIATAEIVNKDLEKGTFTVRLADIDNAENIQNIKVPVWSEINEQDDLIWYTAKKKENTNEYTVNVDIKNHNYSMGKYNIGVYITDVTNAQYGAKSVSTDFNIKKGNIEINEKGDFSYQIIVKDFEVPGGIKKVMVPVWSEVNGQDDLVWYTAKKNGDGQYEVNLDVSKHKGLGKYCVNAYAVQPNGNMAGLTSSDFVVEEPELDRPEVECDKKSGQIKVKIPVKRNGELIKKVQVPIWSDSNQDNIVWYTAKKDSEGNYIVETNINKHKYHSGVYKINVYVTDITGMRKGSAGISCDMSPEYGELSAVDRDGSESVYQINLKNLNVPGGEKEVLFAVWGNERGQNDLKWYTAEKVGQYDYRLNVSIRNHRELGVYNVNAYYKTQSNDLQWIANTTFNVSQKVKYAGLRVSNIDGHKGTFKVTISGVMAPSGIEKIQIPTWCSDNQSDIVWYTAIKEAEGIYSATMDVKKHSYHFGNYKMSVYATMGNGIFTGVCAGSQTINPDNYLYSKYVSASQREVWLLGANAEQVQFPTWSETNGQDDIVWYSGVNRGNGTWSVTVDSNNHKHGGTYNTHAYVTKNGVRSAVGSTSYSLERIQTAQQFMNAKANMYSSRTPYLLLVNRSTHKVGIYQGWQGNWRCIQYWDCSDGAPSTPTVEGTFQVGSKGYYFDSGSARCYWYTQFRGNYLFHSVLYNKNGTLMDGRLGMPLSHGCVRLNINNAKWIYDTIPTGSTVVVYH</sequence>
<accession>A0A3E5GJY9</accession>
<feature type="active site" description="Nucleophile" evidence="6">
    <location>
        <position position="985"/>
    </location>
</feature>
<dbReference type="SUPFAM" id="SSF141523">
    <property type="entry name" value="L,D-transpeptidase catalytic domain-like"/>
    <property type="match status" value="1"/>
</dbReference>
<dbReference type="UniPathway" id="UPA00219"/>
<evidence type="ECO:0000256" key="6">
    <source>
        <dbReference type="PROSITE-ProRule" id="PRU01373"/>
    </source>
</evidence>
<comment type="caution">
    <text evidence="9">The sequence shown here is derived from an EMBL/GenBank/DDBJ whole genome shotgun (WGS) entry which is preliminary data.</text>
</comment>
<dbReference type="InterPro" id="IPR050979">
    <property type="entry name" value="LD-transpeptidase"/>
</dbReference>
<dbReference type="Pfam" id="PF03734">
    <property type="entry name" value="YkuD"/>
    <property type="match status" value="1"/>
</dbReference>
<dbReference type="CDD" id="cd16913">
    <property type="entry name" value="YkuD_like"/>
    <property type="match status" value="1"/>
</dbReference>
<dbReference type="InterPro" id="IPR005490">
    <property type="entry name" value="LD_TPept_cat_dom"/>
</dbReference>
<dbReference type="Gene3D" id="2.40.440.10">
    <property type="entry name" value="L,D-transpeptidase catalytic domain-like"/>
    <property type="match status" value="1"/>
</dbReference>
<dbReference type="PROSITE" id="PS52029">
    <property type="entry name" value="LD_TPASE"/>
    <property type="match status" value="1"/>
</dbReference>
<organism evidence="9 10">
    <name type="scientific">Dorea longicatena</name>
    <dbReference type="NCBI Taxonomy" id="88431"/>
    <lineage>
        <taxon>Bacteria</taxon>
        <taxon>Bacillati</taxon>
        <taxon>Bacillota</taxon>
        <taxon>Clostridia</taxon>
        <taxon>Lachnospirales</taxon>
        <taxon>Lachnospiraceae</taxon>
        <taxon>Dorea</taxon>
    </lineage>
</organism>
<evidence type="ECO:0000256" key="1">
    <source>
        <dbReference type="ARBA" id="ARBA00004752"/>
    </source>
</evidence>
<feature type="domain" description="L,D-TPase catalytic" evidence="8">
    <location>
        <begin position="890"/>
        <end position="1009"/>
    </location>
</feature>
<gene>
    <name evidence="9" type="ORF">DXB16_01780</name>
</gene>
<dbReference type="InterPro" id="IPR013688">
    <property type="entry name" value="GBS_Bsp-like"/>
</dbReference>
<reference evidence="9 10" key="1">
    <citation type="submission" date="2018-08" db="EMBL/GenBank/DDBJ databases">
        <title>A genome reference for cultivated species of the human gut microbiota.</title>
        <authorList>
            <person name="Zou Y."/>
            <person name="Xue W."/>
            <person name="Luo G."/>
        </authorList>
    </citation>
    <scope>NUCLEOTIDE SEQUENCE [LARGE SCALE GENOMIC DNA]</scope>
    <source>
        <strain evidence="9 10">OM02-16</strain>
    </source>
</reference>
<keyword evidence="7" id="KW-0732">Signal</keyword>
<evidence type="ECO:0000256" key="7">
    <source>
        <dbReference type="SAM" id="SignalP"/>
    </source>
</evidence>
<dbReference type="GO" id="GO:0008360">
    <property type="term" value="P:regulation of cell shape"/>
    <property type="evidence" value="ECO:0007669"/>
    <property type="project" value="UniProtKB-UniRule"/>
</dbReference>
<evidence type="ECO:0000256" key="4">
    <source>
        <dbReference type="ARBA" id="ARBA00022984"/>
    </source>
</evidence>
<dbReference type="GO" id="GO:0071972">
    <property type="term" value="F:peptidoglycan L,D-transpeptidase activity"/>
    <property type="evidence" value="ECO:0007669"/>
    <property type="project" value="TreeGrafter"/>
</dbReference>
<keyword evidence="5 6" id="KW-0961">Cell wall biogenesis/degradation</keyword>
<dbReference type="AlphaFoldDB" id="A0A3E5GJY9"/>
<evidence type="ECO:0000256" key="3">
    <source>
        <dbReference type="ARBA" id="ARBA00022960"/>
    </source>
</evidence>